<reference evidence="2" key="1">
    <citation type="submission" date="2023-02" db="EMBL/GenBank/DDBJ databases">
        <title>Identification and recombinant expression of a fungal hydrolase from Papiliotrema laurentii that hydrolyzes apple cutin and clears colloidal polyester polyurethane.</title>
        <authorList>
            <consortium name="DOE Joint Genome Institute"/>
            <person name="Roman V.A."/>
            <person name="Bojanowski C."/>
            <person name="Crable B.R."/>
            <person name="Wagner D.N."/>
            <person name="Hung C.S."/>
            <person name="Nadeau L.J."/>
            <person name="Schratz L."/>
            <person name="Haridas S."/>
            <person name="Pangilinan J."/>
            <person name="Lipzen A."/>
            <person name="Na H."/>
            <person name="Yan M."/>
            <person name="Ng V."/>
            <person name="Grigoriev I.V."/>
            <person name="Spatafora J.W."/>
            <person name="Barlow D."/>
            <person name="Biffinger J."/>
            <person name="Kelley-Loughnane N."/>
            <person name="Varaljay V.A."/>
            <person name="Crookes-Goodson W.J."/>
        </authorList>
    </citation>
    <scope>NUCLEOTIDE SEQUENCE</scope>
    <source>
        <strain evidence="2">5307AH</strain>
    </source>
</reference>
<dbReference type="AlphaFoldDB" id="A0AAD9FMC2"/>
<comment type="caution">
    <text evidence="2">The sequence shown here is derived from an EMBL/GenBank/DDBJ whole genome shotgun (WGS) entry which is preliminary data.</text>
</comment>
<evidence type="ECO:0000256" key="1">
    <source>
        <dbReference type="SAM" id="MobiDB-lite"/>
    </source>
</evidence>
<dbReference type="Proteomes" id="UP001182556">
    <property type="component" value="Unassembled WGS sequence"/>
</dbReference>
<keyword evidence="3" id="KW-1185">Reference proteome</keyword>
<name>A0AAD9FMC2_PAPLA</name>
<organism evidence="2 3">
    <name type="scientific">Papiliotrema laurentii</name>
    <name type="common">Cryptococcus laurentii</name>
    <dbReference type="NCBI Taxonomy" id="5418"/>
    <lineage>
        <taxon>Eukaryota</taxon>
        <taxon>Fungi</taxon>
        <taxon>Dikarya</taxon>
        <taxon>Basidiomycota</taxon>
        <taxon>Agaricomycotina</taxon>
        <taxon>Tremellomycetes</taxon>
        <taxon>Tremellales</taxon>
        <taxon>Rhynchogastremaceae</taxon>
        <taxon>Papiliotrema</taxon>
    </lineage>
</organism>
<dbReference type="EMBL" id="JAODAN010000014">
    <property type="protein sequence ID" value="KAK1920666.1"/>
    <property type="molecule type" value="Genomic_DNA"/>
</dbReference>
<proteinExistence type="predicted"/>
<feature type="compositionally biased region" description="Polar residues" evidence="1">
    <location>
        <begin position="63"/>
        <end position="80"/>
    </location>
</feature>
<gene>
    <name evidence="2" type="ORF">DB88DRAFT_475704</name>
</gene>
<evidence type="ECO:0000313" key="3">
    <source>
        <dbReference type="Proteomes" id="UP001182556"/>
    </source>
</evidence>
<feature type="compositionally biased region" description="Polar residues" evidence="1">
    <location>
        <begin position="98"/>
        <end position="107"/>
    </location>
</feature>
<evidence type="ECO:0000313" key="2">
    <source>
        <dbReference type="EMBL" id="KAK1920666.1"/>
    </source>
</evidence>
<accession>A0AAD9FMC2</accession>
<protein>
    <submittedName>
        <fullName evidence="2">Uncharacterized protein</fullName>
    </submittedName>
</protein>
<sequence length="107" mass="11764">MRNVDHAVLRGAVVGIPAFFKGLKVMWADGSREHSAAKAYCTAGTDGRIADHMPKMRVVSLYSCETRSRSPQNKSGSESKQAMRPKTQEGDDRGTAAIQDQNDLLLW</sequence>
<feature type="region of interest" description="Disordered" evidence="1">
    <location>
        <begin position="63"/>
        <end position="107"/>
    </location>
</feature>